<organism evidence="1 2">
    <name type="scientific">Portunus trituberculatus</name>
    <name type="common">Swimming crab</name>
    <name type="synonym">Neptunus trituberculatus</name>
    <dbReference type="NCBI Taxonomy" id="210409"/>
    <lineage>
        <taxon>Eukaryota</taxon>
        <taxon>Metazoa</taxon>
        <taxon>Ecdysozoa</taxon>
        <taxon>Arthropoda</taxon>
        <taxon>Crustacea</taxon>
        <taxon>Multicrustacea</taxon>
        <taxon>Malacostraca</taxon>
        <taxon>Eumalacostraca</taxon>
        <taxon>Eucarida</taxon>
        <taxon>Decapoda</taxon>
        <taxon>Pleocyemata</taxon>
        <taxon>Brachyura</taxon>
        <taxon>Eubrachyura</taxon>
        <taxon>Portunoidea</taxon>
        <taxon>Portunidae</taxon>
        <taxon>Portuninae</taxon>
        <taxon>Portunus</taxon>
    </lineage>
</organism>
<dbReference type="AlphaFoldDB" id="A0A5B7IAH3"/>
<sequence length="59" mass="6484">MKAQLIPHVSLCPPKYSKHFSSPTRCLPFHAILATSPSSILASRPYHLKPAPSAFRNAL</sequence>
<name>A0A5B7IAH3_PORTR</name>
<proteinExistence type="predicted"/>
<dbReference type="Proteomes" id="UP000324222">
    <property type="component" value="Unassembled WGS sequence"/>
</dbReference>
<evidence type="ECO:0000313" key="2">
    <source>
        <dbReference type="Proteomes" id="UP000324222"/>
    </source>
</evidence>
<dbReference type="EMBL" id="VSRR010049655">
    <property type="protein sequence ID" value="MPC78899.1"/>
    <property type="molecule type" value="Genomic_DNA"/>
</dbReference>
<keyword evidence="2" id="KW-1185">Reference proteome</keyword>
<reference evidence="1 2" key="1">
    <citation type="submission" date="2019-05" db="EMBL/GenBank/DDBJ databases">
        <title>Another draft genome of Portunus trituberculatus and its Hox gene families provides insights of decapod evolution.</title>
        <authorList>
            <person name="Jeong J.-H."/>
            <person name="Song I."/>
            <person name="Kim S."/>
            <person name="Choi T."/>
            <person name="Kim D."/>
            <person name="Ryu S."/>
            <person name="Kim W."/>
        </authorList>
    </citation>
    <scope>NUCLEOTIDE SEQUENCE [LARGE SCALE GENOMIC DNA]</scope>
    <source>
        <tissue evidence="1">Muscle</tissue>
    </source>
</reference>
<evidence type="ECO:0000313" key="1">
    <source>
        <dbReference type="EMBL" id="MPC78899.1"/>
    </source>
</evidence>
<gene>
    <name evidence="1" type="ORF">E2C01_073404</name>
</gene>
<accession>A0A5B7IAH3</accession>
<comment type="caution">
    <text evidence="1">The sequence shown here is derived from an EMBL/GenBank/DDBJ whole genome shotgun (WGS) entry which is preliminary data.</text>
</comment>
<protein>
    <submittedName>
        <fullName evidence="1">Uncharacterized protein</fullName>
    </submittedName>
</protein>